<feature type="compositionally biased region" description="Basic and acidic residues" evidence="1">
    <location>
        <begin position="16"/>
        <end position="27"/>
    </location>
</feature>
<proteinExistence type="predicted"/>
<organism evidence="2 3">
    <name type="scientific">Streptomyces pratens</name>
    <dbReference type="NCBI Taxonomy" id="887456"/>
    <lineage>
        <taxon>Bacteria</taxon>
        <taxon>Bacillati</taxon>
        <taxon>Actinomycetota</taxon>
        <taxon>Actinomycetes</taxon>
        <taxon>Kitasatosporales</taxon>
        <taxon>Streptomycetaceae</taxon>
        <taxon>Streptomyces</taxon>
    </lineage>
</organism>
<feature type="compositionally biased region" description="Low complexity" evidence="1">
    <location>
        <begin position="42"/>
        <end position="54"/>
    </location>
</feature>
<gene>
    <name evidence="2" type="ORF">ACFP50_09510</name>
</gene>
<dbReference type="Proteomes" id="UP001596242">
    <property type="component" value="Unassembled WGS sequence"/>
</dbReference>
<comment type="caution">
    <text evidence="2">The sequence shown here is derived from an EMBL/GenBank/DDBJ whole genome shotgun (WGS) entry which is preliminary data.</text>
</comment>
<dbReference type="EMBL" id="JBHSPT010000021">
    <property type="protein sequence ID" value="MFC6055684.1"/>
    <property type="molecule type" value="Genomic_DNA"/>
</dbReference>
<feature type="region of interest" description="Disordered" evidence="1">
    <location>
        <begin position="1"/>
        <end position="54"/>
    </location>
</feature>
<dbReference type="RefSeq" id="WP_386395260.1">
    <property type="nucleotide sequence ID" value="NZ_JBHSPT010000021.1"/>
</dbReference>
<protein>
    <recommendedName>
        <fullName evidence="4">Integrase catalytic domain-containing protein</fullName>
    </recommendedName>
</protein>
<evidence type="ECO:0000313" key="2">
    <source>
        <dbReference type="EMBL" id="MFC6055684.1"/>
    </source>
</evidence>
<reference evidence="3" key="1">
    <citation type="journal article" date="2019" name="Int. J. Syst. Evol. Microbiol.">
        <title>The Global Catalogue of Microorganisms (GCM) 10K type strain sequencing project: providing services to taxonomists for standard genome sequencing and annotation.</title>
        <authorList>
            <consortium name="The Broad Institute Genomics Platform"/>
            <consortium name="The Broad Institute Genome Sequencing Center for Infectious Disease"/>
            <person name="Wu L."/>
            <person name="Ma J."/>
        </authorList>
    </citation>
    <scope>NUCLEOTIDE SEQUENCE [LARGE SCALE GENOMIC DNA]</scope>
    <source>
        <strain evidence="3">JCM 12763</strain>
    </source>
</reference>
<evidence type="ECO:0000313" key="3">
    <source>
        <dbReference type="Proteomes" id="UP001596242"/>
    </source>
</evidence>
<evidence type="ECO:0000256" key="1">
    <source>
        <dbReference type="SAM" id="MobiDB-lite"/>
    </source>
</evidence>
<accession>A0ABW1LVV3</accession>
<sequence length="111" mass="12306">MAWHKKYAHHGAAQRWHADRQGGRHTADLQGQGTGGRDQQNSGSSPTSAPTRAASACAGKLHTFHTSTEARIRIAAWITDFYNTRRLHSVCGFKSPIDYENEYWAGPTLRA</sequence>
<evidence type="ECO:0008006" key="4">
    <source>
        <dbReference type="Google" id="ProtNLM"/>
    </source>
</evidence>
<keyword evidence="3" id="KW-1185">Reference proteome</keyword>
<name>A0ABW1LVV3_9ACTN</name>